<feature type="transmembrane region" description="Helical" evidence="6">
    <location>
        <begin position="162"/>
        <end position="181"/>
    </location>
</feature>
<dbReference type="OrthoDB" id="2984333at2759"/>
<evidence type="ECO:0000259" key="7">
    <source>
        <dbReference type="Pfam" id="PF00520"/>
    </source>
</evidence>
<comment type="subcellular location">
    <subcellularLocation>
        <location evidence="1">Membrane</location>
        <topology evidence="1">Multi-pass membrane protein</topology>
    </subcellularLocation>
</comment>
<gene>
    <name evidence="9" type="ORF">YQE_00870</name>
    <name evidence="8" type="ORF">YQE_00978</name>
</gene>
<dbReference type="EMBL" id="KB738132">
    <property type="protein sequence ID" value="ENN82761.1"/>
    <property type="molecule type" value="Genomic_DNA"/>
</dbReference>
<keyword evidence="4 6" id="KW-0472">Membrane</keyword>
<feature type="region of interest" description="Disordered" evidence="5">
    <location>
        <begin position="38"/>
        <end position="66"/>
    </location>
</feature>
<evidence type="ECO:0000256" key="6">
    <source>
        <dbReference type="SAM" id="Phobius"/>
    </source>
</evidence>
<dbReference type="AlphaFoldDB" id="N6UPS1"/>
<feature type="non-terminal residue" evidence="9">
    <location>
        <position position="1"/>
    </location>
</feature>
<dbReference type="GO" id="GO:0019228">
    <property type="term" value="P:neuronal action potential"/>
    <property type="evidence" value="ECO:0007669"/>
    <property type="project" value="TreeGrafter"/>
</dbReference>
<feature type="compositionally biased region" description="Low complexity" evidence="5">
    <location>
        <begin position="45"/>
        <end position="56"/>
    </location>
</feature>
<sequence length="208" mass="24181">MITGQRTDKWEFIDPKHVEEQTWANYSNSCYNQEEEEIQVQTPATTTNEETKIQQTETEETADKLKNSEEQQRLTIYTLEMIIKTIAKGFILNKYTYLRNPWNWLDFVVITSGYATIGVEGANLAGLRTFRVLRALKTISILPGLKTIINALLHSFKQLAEVMTLTIFCLMVFALFALQVYKGELRNKCVLKMDDNNATYEDWFKRKD</sequence>
<dbReference type="Gene3D" id="1.20.120.350">
    <property type="entry name" value="Voltage-gated potassium channels. Chain C"/>
    <property type="match status" value="1"/>
</dbReference>
<dbReference type="GO" id="GO:0005248">
    <property type="term" value="F:voltage-gated sodium channel activity"/>
    <property type="evidence" value="ECO:0007669"/>
    <property type="project" value="TreeGrafter"/>
</dbReference>
<dbReference type="HOGENOM" id="CLU_1322116_0_0_1"/>
<protein>
    <recommendedName>
        <fullName evidence="7">Ion transport domain-containing protein</fullName>
    </recommendedName>
</protein>
<organism evidence="9">
    <name type="scientific">Dendroctonus ponderosae</name>
    <name type="common">Mountain pine beetle</name>
    <dbReference type="NCBI Taxonomy" id="77166"/>
    <lineage>
        <taxon>Eukaryota</taxon>
        <taxon>Metazoa</taxon>
        <taxon>Ecdysozoa</taxon>
        <taxon>Arthropoda</taxon>
        <taxon>Hexapoda</taxon>
        <taxon>Insecta</taxon>
        <taxon>Pterygota</taxon>
        <taxon>Neoptera</taxon>
        <taxon>Endopterygota</taxon>
        <taxon>Coleoptera</taxon>
        <taxon>Polyphaga</taxon>
        <taxon>Cucujiformia</taxon>
        <taxon>Curculionidae</taxon>
        <taxon>Scolytinae</taxon>
        <taxon>Dendroctonus</taxon>
    </lineage>
</organism>
<evidence type="ECO:0000256" key="3">
    <source>
        <dbReference type="ARBA" id="ARBA00022989"/>
    </source>
</evidence>
<feature type="domain" description="Ion transport" evidence="7">
    <location>
        <begin position="75"/>
        <end position="192"/>
    </location>
</feature>
<evidence type="ECO:0000256" key="1">
    <source>
        <dbReference type="ARBA" id="ARBA00004141"/>
    </source>
</evidence>
<dbReference type="InterPro" id="IPR005821">
    <property type="entry name" value="Ion_trans_dom"/>
</dbReference>
<keyword evidence="2 6" id="KW-0812">Transmembrane</keyword>
<dbReference type="PANTHER" id="PTHR10037">
    <property type="entry name" value="VOLTAGE-GATED CATION CHANNEL CALCIUM AND SODIUM"/>
    <property type="match status" value="1"/>
</dbReference>
<evidence type="ECO:0000256" key="2">
    <source>
        <dbReference type="ARBA" id="ARBA00022692"/>
    </source>
</evidence>
<dbReference type="EMBL" id="KB738342">
    <property type="protein sequence ID" value="ENN82652.1"/>
    <property type="molecule type" value="Genomic_DNA"/>
</dbReference>
<name>N6UPS1_DENPD</name>
<dbReference type="Gene3D" id="1.10.287.70">
    <property type="match status" value="1"/>
</dbReference>
<proteinExistence type="predicted"/>
<dbReference type="InterPro" id="IPR043203">
    <property type="entry name" value="VGCC_Ca_Na"/>
</dbReference>
<accession>N6UPS1</accession>
<keyword evidence="3 6" id="KW-1133">Transmembrane helix</keyword>
<evidence type="ECO:0000313" key="9">
    <source>
        <dbReference type="EMBL" id="ENN82761.1"/>
    </source>
</evidence>
<dbReference type="SUPFAM" id="SSF81324">
    <property type="entry name" value="Voltage-gated potassium channels"/>
    <property type="match status" value="1"/>
</dbReference>
<dbReference type="GO" id="GO:0001518">
    <property type="term" value="C:voltage-gated sodium channel complex"/>
    <property type="evidence" value="ECO:0007669"/>
    <property type="project" value="TreeGrafter"/>
</dbReference>
<evidence type="ECO:0000313" key="8">
    <source>
        <dbReference type="EMBL" id="ENN82652.1"/>
    </source>
</evidence>
<evidence type="ECO:0000256" key="5">
    <source>
        <dbReference type="SAM" id="MobiDB-lite"/>
    </source>
</evidence>
<evidence type="ECO:0000256" key="4">
    <source>
        <dbReference type="ARBA" id="ARBA00023136"/>
    </source>
</evidence>
<dbReference type="GO" id="GO:0086010">
    <property type="term" value="P:membrane depolarization during action potential"/>
    <property type="evidence" value="ECO:0007669"/>
    <property type="project" value="TreeGrafter"/>
</dbReference>
<reference evidence="9" key="1">
    <citation type="journal article" date="2013" name="Genome Biol.">
        <title>Draft genome of the mountain pine beetle, Dendroctonus ponderosae Hopkins, a major forest pest.</title>
        <authorList>
            <person name="Keeling C.I."/>
            <person name="Yuen M.M."/>
            <person name="Liao N.Y."/>
            <person name="Docking T.R."/>
            <person name="Chan S.K."/>
            <person name="Taylor G.A."/>
            <person name="Palmquist D.L."/>
            <person name="Jackman S.D."/>
            <person name="Nguyen A."/>
            <person name="Li M."/>
            <person name="Henderson H."/>
            <person name="Janes J.K."/>
            <person name="Zhao Y."/>
            <person name="Pandoh P."/>
            <person name="Moore R."/>
            <person name="Sperling F.A."/>
            <person name="Huber D.P."/>
            <person name="Birol I."/>
            <person name="Jones S.J."/>
            <person name="Bohlmann J."/>
        </authorList>
    </citation>
    <scope>NUCLEOTIDE SEQUENCE</scope>
</reference>
<feature type="transmembrane region" description="Helical" evidence="6">
    <location>
        <begin position="104"/>
        <end position="127"/>
    </location>
</feature>
<dbReference type="PANTHER" id="PTHR10037:SF62">
    <property type="entry name" value="SODIUM CHANNEL PROTEIN 60E"/>
    <property type="match status" value="1"/>
</dbReference>
<dbReference type="InterPro" id="IPR027359">
    <property type="entry name" value="Volt_channel_dom_sf"/>
</dbReference>
<dbReference type="Pfam" id="PF00520">
    <property type="entry name" value="Ion_trans"/>
    <property type="match status" value="1"/>
</dbReference>